<keyword evidence="3" id="KW-0548">Nucleotidyltransferase</keyword>
<sequence>MNLQTPESVQKLQNALHAKAKGSPSFRFYALYDKVYRDDILDFAYRLARSNGGAPGVDGQDFADIEAYGVERWLGELTQALKEKKYRTQAVRRVYIPKADGKQRPLGIPTVRDRVVQTAVVFVLTPIFEADLDPHQYAYRPGGSAHDAVRHVHRLLNTGYTEVVDADLSDYFGSVPHAELMRCLARRIVDRHLLALIKQWLVMPVDEDDGRGGTRRTTTAKDDKRGTPQGAPISPLLSNLYLRRFMLGWKALGLERKLRAQSFPMPMTSSSCVVAVRRQPMPQCAA</sequence>
<dbReference type="InterPro" id="IPR000477">
    <property type="entry name" value="RT_dom"/>
</dbReference>
<evidence type="ECO:0000256" key="8">
    <source>
        <dbReference type="ARBA" id="ARBA00034120"/>
    </source>
</evidence>
<evidence type="ECO:0000313" key="12">
    <source>
        <dbReference type="EMBL" id="TDR35147.1"/>
    </source>
</evidence>
<dbReference type="PANTHER" id="PTHR34047">
    <property type="entry name" value="NUCLEAR INTRON MATURASE 1, MITOCHONDRIAL-RELATED"/>
    <property type="match status" value="1"/>
</dbReference>
<keyword evidence="7" id="KW-0051">Antiviral defense</keyword>
<proteinExistence type="inferred from homology"/>
<evidence type="ECO:0000256" key="1">
    <source>
        <dbReference type="ARBA" id="ARBA00012493"/>
    </source>
</evidence>
<dbReference type="RefSeq" id="WP_208113770.1">
    <property type="nucleotide sequence ID" value="NZ_SNZH01000039.1"/>
</dbReference>
<evidence type="ECO:0000256" key="10">
    <source>
        <dbReference type="SAM" id="MobiDB-lite"/>
    </source>
</evidence>
<feature type="region of interest" description="Disordered" evidence="10">
    <location>
        <begin position="208"/>
        <end position="231"/>
    </location>
</feature>
<dbReference type="GO" id="GO:0051607">
    <property type="term" value="P:defense response to virus"/>
    <property type="evidence" value="ECO:0007669"/>
    <property type="project" value="UniProtKB-KW"/>
</dbReference>
<dbReference type="GO" id="GO:0046872">
    <property type="term" value="F:metal ion binding"/>
    <property type="evidence" value="ECO:0007669"/>
    <property type="project" value="UniProtKB-KW"/>
</dbReference>
<dbReference type="AlphaFoldDB" id="A0A4R6YFK1"/>
<dbReference type="GO" id="GO:0003964">
    <property type="term" value="F:RNA-directed DNA polymerase activity"/>
    <property type="evidence" value="ECO:0007669"/>
    <property type="project" value="UniProtKB-KW"/>
</dbReference>
<organism evidence="12 13">
    <name type="scientific">Tahibacter aquaticus</name>
    <dbReference type="NCBI Taxonomy" id="520092"/>
    <lineage>
        <taxon>Bacteria</taxon>
        <taxon>Pseudomonadati</taxon>
        <taxon>Pseudomonadota</taxon>
        <taxon>Gammaproteobacteria</taxon>
        <taxon>Lysobacterales</taxon>
        <taxon>Rhodanobacteraceae</taxon>
        <taxon>Tahibacter</taxon>
    </lineage>
</organism>
<keyword evidence="5" id="KW-0460">Magnesium</keyword>
<dbReference type="Pfam" id="PF00078">
    <property type="entry name" value="RVT_1"/>
    <property type="match status" value="1"/>
</dbReference>
<evidence type="ECO:0000256" key="2">
    <source>
        <dbReference type="ARBA" id="ARBA00022679"/>
    </source>
</evidence>
<evidence type="ECO:0000256" key="4">
    <source>
        <dbReference type="ARBA" id="ARBA00022723"/>
    </source>
</evidence>
<evidence type="ECO:0000259" key="11">
    <source>
        <dbReference type="PROSITE" id="PS50878"/>
    </source>
</evidence>
<keyword evidence="2" id="KW-0808">Transferase</keyword>
<dbReference type="InterPro" id="IPR051083">
    <property type="entry name" value="GrpII_Intron_Splice-Mob/Def"/>
</dbReference>
<name>A0A4R6YFK1_9GAMM</name>
<comment type="caution">
    <text evidence="12">The sequence shown here is derived from an EMBL/GenBank/DDBJ whole genome shotgun (WGS) entry which is preliminary data.</text>
</comment>
<accession>A0A4R6YFK1</accession>
<dbReference type="EMBL" id="SNZH01000039">
    <property type="protein sequence ID" value="TDR35147.1"/>
    <property type="molecule type" value="Genomic_DNA"/>
</dbReference>
<comment type="catalytic activity">
    <reaction evidence="9">
        <text>DNA(n) + a 2'-deoxyribonucleoside 5'-triphosphate = DNA(n+1) + diphosphate</text>
        <dbReference type="Rhea" id="RHEA:22508"/>
        <dbReference type="Rhea" id="RHEA-COMP:17339"/>
        <dbReference type="Rhea" id="RHEA-COMP:17340"/>
        <dbReference type="ChEBI" id="CHEBI:33019"/>
        <dbReference type="ChEBI" id="CHEBI:61560"/>
        <dbReference type="ChEBI" id="CHEBI:173112"/>
        <dbReference type="EC" id="2.7.7.49"/>
    </reaction>
</comment>
<keyword evidence="13" id="KW-1185">Reference proteome</keyword>
<keyword evidence="4" id="KW-0479">Metal-binding</keyword>
<dbReference type="GO" id="GO:0003723">
    <property type="term" value="F:RNA binding"/>
    <property type="evidence" value="ECO:0007669"/>
    <property type="project" value="InterPro"/>
</dbReference>
<reference evidence="12 13" key="1">
    <citation type="submission" date="2019-03" db="EMBL/GenBank/DDBJ databases">
        <title>Genomic Encyclopedia of Type Strains, Phase IV (KMG-IV): sequencing the most valuable type-strain genomes for metagenomic binning, comparative biology and taxonomic classification.</title>
        <authorList>
            <person name="Goeker M."/>
        </authorList>
    </citation>
    <scope>NUCLEOTIDE SEQUENCE [LARGE SCALE GENOMIC DNA]</scope>
    <source>
        <strain evidence="12 13">DSM 21667</strain>
    </source>
</reference>
<evidence type="ECO:0000256" key="7">
    <source>
        <dbReference type="ARBA" id="ARBA00023118"/>
    </source>
</evidence>
<comment type="similarity">
    <text evidence="8">Belongs to the bacterial reverse transcriptase family.</text>
</comment>
<dbReference type="InterPro" id="IPR000123">
    <property type="entry name" value="Reverse_transcriptase_msDNA"/>
</dbReference>
<dbReference type="SUPFAM" id="SSF56672">
    <property type="entry name" value="DNA/RNA polymerases"/>
    <property type="match status" value="1"/>
</dbReference>
<feature type="domain" description="Reverse transcriptase" evidence="11">
    <location>
        <begin position="77"/>
        <end position="286"/>
    </location>
</feature>
<evidence type="ECO:0000256" key="5">
    <source>
        <dbReference type="ARBA" id="ARBA00022842"/>
    </source>
</evidence>
<dbReference type="EC" id="2.7.7.49" evidence="1"/>
<dbReference type="InterPro" id="IPR043502">
    <property type="entry name" value="DNA/RNA_pol_sf"/>
</dbReference>
<evidence type="ECO:0000256" key="3">
    <source>
        <dbReference type="ARBA" id="ARBA00022695"/>
    </source>
</evidence>
<dbReference type="PROSITE" id="PS50878">
    <property type="entry name" value="RT_POL"/>
    <property type="match status" value="1"/>
</dbReference>
<protein>
    <recommendedName>
        <fullName evidence="1">RNA-directed DNA polymerase</fullName>
        <ecNumber evidence="1">2.7.7.49</ecNumber>
    </recommendedName>
</protein>
<evidence type="ECO:0000256" key="9">
    <source>
        <dbReference type="ARBA" id="ARBA00048173"/>
    </source>
</evidence>
<evidence type="ECO:0000256" key="6">
    <source>
        <dbReference type="ARBA" id="ARBA00022918"/>
    </source>
</evidence>
<evidence type="ECO:0000313" key="13">
    <source>
        <dbReference type="Proteomes" id="UP000295293"/>
    </source>
</evidence>
<dbReference type="CDD" id="cd01651">
    <property type="entry name" value="RT_G2_intron"/>
    <property type="match status" value="1"/>
</dbReference>
<dbReference type="Proteomes" id="UP000295293">
    <property type="component" value="Unassembled WGS sequence"/>
</dbReference>
<keyword evidence="6 12" id="KW-0695">RNA-directed DNA polymerase</keyword>
<dbReference type="PANTHER" id="PTHR34047:SF8">
    <property type="entry name" value="PROTEIN YKFC"/>
    <property type="match status" value="1"/>
</dbReference>
<gene>
    <name evidence="12" type="ORF">DFR29_1393</name>
</gene>
<dbReference type="PRINTS" id="PR00866">
    <property type="entry name" value="RNADNAPOLMS"/>
</dbReference>